<reference evidence="1 2" key="1">
    <citation type="submission" date="2023-07" db="EMBL/GenBank/DDBJ databases">
        <title>Sequencing the genomes of 1000 actinobacteria strains.</title>
        <authorList>
            <person name="Klenk H.-P."/>
        </authorList>
    </citation>
    <scope>NUCLEOTIDE SEQUENCE [LARGE SCALE GENOMIC DNA]</scope>
    <source>
        <strain evidence="1 2">DSM 44710</strain>
    </source>
</reference>
<comment type="caution">
    <text evidence="1">The sequence shown here is derived from an EMBL/GenBank/DDBJ whole genome shotgun (WGS) entry which is preliminary data.</text>
</comment>
<dbReference type="EMBL" id="JAUSRA010000001">
    <property type="protein sequence ID" value="MDP9798279.1"/>
    <property type="molecule type" value="Genomic_DNA"/>
</dbReference>
<evidence type="ECO:0000313" key="1">
    <source>
        <dbReference type="EMBL" id="MDP9798279.1"/>
    </source>
</evidence>
<protein>
    <recommendedName>
        <fullName evidence="3">DUF4034 domain-containing protein</fullName>
    </recommendedName>
</protein>
<accession>A0ABT9N3K5</accession>
<evidence type="ECO:0008006" key="3">
    <source>
        <dbReference type="Google" id="ProtNLM"/>
    </source>
</evidence>
<keyword evidence="2" id="KW-1185">Reference proteome</keyword>
<sequence length="320" mass="36128">MWPFGKRKKQGLTIDPAYGDPGTRTLLDALARKDWQTARDILTPIADPDELAYTMEAVGSVDGLQDWIGDWIAAEPRSTLPVLVRGCHAVHWAWDARGGARAEQTREEQFREFHRRLRIAEHLLADVAARDNDDVTARTWLVTSSRGIQIDRDIAQARFDAVVTRHPTHVIAHEQRLQYLCAKWFGSHDEMFEFAHTATAAAPAGSLLWELLPVAHLEKWLDVPAEDGADKAYITSAEVRADLTRAADGSVLHPSYRFRPAATPRVATFAMTLEMTGEFERASRTHEILGDRVSAWPWQYCGNPVDVFENSRLWVRNNLP</sequence>
<proteinExistence type="predicted"/>
<dbReference type="Proteomes" id="UP001240984">
    <property type="component" value="Unassembled WGS sequence"/>
</dbReference>
<gene>
    <name evidence="1" type="ORF">J2S43_006791</name>
</gene>
<evidence type="ECO:0000313" key="2">
    <source>
        <dbReference type="Proteomes" id="UP001240984"/>
    </source>
</evidence>
<dbReference type="RefSeq" id="WP_306836050.1">
    <property type="nucleotide sequence ID" value="NZ_JAUSRA010000001.1"/>
</dbReference>
<name>A0ABT9N3K5_9ACTN</name>
<organism evidence="1 2">
    <name type="scientific">Catenuloplanes nepalensis</name>
    <dbReference type="NCBI Taxonomy" id="587533"/>
    <lineage>
        <taxon>Bacteria</taxon>
        <taxon>Bacillati</taxon>
        <taxon>Actinomycetota</taxon>
        <taxon>Actinomycetes</taxon>
        <taxon>Micromonosporales</taxon>
        <taxon>Micromonosporaceae</taxon>
        <taxon>Catenuloplanes</taxon>
    </lineage>
</organism>